<dbReference type="GO" id="GO:0004029">
    <property type="term" value="F:aldehyde dehydrogenase (NAD+) activity"/>
    <property type="evidence" value="ECO:0007669"/>
    <property type="project" value="TreeGrafter"/>
</dbReference>
<name>A0AA96LET2_9BACL</name>
<evidence type="ECO:0000313" key="3">
    <source>
        <dbReference type="Proteomes" id="UP001305702"/>
    </source>
</evidence>
<dbReference type="InterPro" id="IPR001509">
    <property type="entry name" value="Epimerase_deHydtase"/>
</dbReference>
<dbReference type="SUPFAM" id="SSF51735">
    <property type="entry name" value="NAD(P)-binding Rossmann-fold domains"/>
    <property type="match status" value="1"/>
</dbReference>
<dbReference type="KEGG" id="paun:MJA45_22285"/>
<proteinExistence type="predicted"/>
<dbReference type="GO" id="GO:0005737">
    <property type="term" value="C:cytoplasm"/>
    <property type="evidence" value="ECO:0007669"/>
    <property type="project" value="TreeGrafter"/>
</dbReference>
<feature type="domain" description="NAD-dependent epimerase/dehydratase" evidence="1">
    <location>
        <begin position="3"/>
        <end position="218"/>
    </location>
</feature>
<accession>A0AA96LET2</accession>
<gene>
    <name evidence="2" type="ORF">MJA45_22285</name>
</gene>
<organism evidence="2 3">
    <name type="scientific">Paenibacillus aurantius</name>
    <dbReference type="NCBI Taxonomy" id="2918900"/>
    <lineage>
        <taxon>Bacteria</taxon>
        <taxon>Bacillati</taxon>
        <taxon>Bacillota</taxon>
        <taxon>Bacilli</taxon>
        <taxon>Bacillales</taxon>
        <taxon>Paenibacillaceae</taxon>
        <taxon>Paenibacillus</taxon>
    </lineage>
</organism>
<dbReference type="AlphaFoldDB" id="A0AA96LET2"/>
<dbReference type="PANTHER" id="PTHR48079">
    <property type="entry name" value="PROTEIN YEEZ"/>
    <property type="match status" value="1"/>
</dbReference>
<sequence length="280" mass="30728">MKILVTGATGRVGSRLVPRLLQRGYSVGVLVRQPSQAQALKDQGAEMIEGDLLQPDSLSHAVLNRDAVIHLGAFFRGATPEETQAVNVAGTLALARSAVQAGVSRFLFASTNLVYGPGQSRLFQEEDPPNPAAPYPRAKAAAEHALMELHRDHGLGVQILRLAFVYGEGDPHLAEGLQWFRHWNHTQRIHLVHHTDVAQAVILAMEAKNSEGQIYNVADGEPVTAAEIMKIHHEPIDETAKDRPLDWSWLQLVDTTKIRDRFGFSPLYPALRDAVEAGVL</sequence>
<dbReference type="Proteomes" id="UP001305702">
    <property type="component" value="Chromosome"/>
</dbReference>
<dbReference type="Pfam" id="PF01370">
    <property type="entry name" value="Epimerase"/>
    <property type="match status" value="1"/>
</dbReference>
<keyword evidence="3" id="KW-1185">Reference proteome</keyword>
<dbReference type="EMBL" id="CP130318">
    <property type="protein sequence ID" value="WNQ10322.1"/>
    <property type="molecule type" value="Genomic_DNA"/>
</dbReference>
<evidence type="ECO:0000259" key="1">
    <source>
        <dbReference type="Pfam" id="PF01370"/>
    </source>
</evidence>
<evidence type="ECO:0000313" key="2">
    <source>
        <dbReference type="EMBL" id="WNQ10322.1"/>
    </source>
</evidence>
<protein>
    <submittedName>
        <fullName evidence="2">NAD(P)-dependent oxidoreductase</fullName>
    </submittedName>
</protein>
<dbReference type="PANTHER" id="PTHR48079:SF6">
    <property type="entry name" value="NAD(P)-BINDING DOMAIN-CONTAINING PROTEIN-RELATED"/>
    <property type="match status" value="1"/>
</dbReference>
<dbReference type="InterPro" id="IPR051783">
    <property type="entry name" value="NAD(P)-dependent_oxidoreduct"/>
</dbReference>
<dbReference type="InterPro" id="IPR036291">
    <property type="entry name" value="NAD(P)-bd_dom_sf"/>
</dbReference>
<dbReference type="Gene3D" id="3.40.50.720">
    <property type="entry name" value="NAD(P)-binding Rossmann-like Domain"/>
    <property type="match status" value="1"/>
</dbReference>
<reference evidence="2 3" key="1">
    <citation type="submission" date="2022-02" db="EMBL/GenBank/DDBJ databases">
        <title>Paenibacillus sp. MBLB1776 Whole Genome Shotgun Sequencing.</title>
        <authorList>
            <person name="Hwang C.Y."/>
            <person name="Cho E.-S."/>
            <person name="Seo M.-J."/>
        </authorList>
    </citation>
    <scope>NUCLEOTIDE SEQUENCE [LARGE SCALE GENOMIC DNA]</scope>
    <source>
        <strain evidence="2 3">MBLB1776</strain>
    </source>
</reference>
<dbReference type="RefSeq" id="WP_315604096.1">
    <property type="nucleotide sequence ID" value="NZ_CP130318.1"/>
</dbReference>